<dbReference type="PROSITE" id="PS51339">
    <property type="entry name" value="PPASE_MYOTUBULARIN"/>
    <property type="match status" value="1"/>
</dbReference>
<organism evidence="4 5">
    <name type="scientific">Folsomia candida</name>
    <name type="common">Springtail</name>
    <dbReference type="NCBI Taxonomy" id="158441"/>
    <lineage>
        <taxon>Eukaryota</taxon>
        <taxon>Metazoa</taxon>
        <taxon>Ecdysozoa</taxon>
        <taxon>Arthropoda</taxon>
        <taxon>Hexapoda</taxon>
        <taxon>Collembola</taxon>
        <taxon>Entomobryomorpha</taxon>
        <taxon>Isotomoidea</taxon>
        <taxon>Isotomidae</taxon>
        <taxon>Proisotominae</taxon>
        <taxon>Folsomia</taxon>
    </lineage>
</organism>
<dbReference type="SUPFAM" id="SSF50729">
    <property type="entry name" value="PH domain-like"/>
    <property type="match status" value="1"/>
</dbReference>
<feature type="compositionally biased region" description="Polar residues" evidence="2">
    <location>
        <begin position="701"/>
        <end position="712"/>
    </location>
</feature>
<dbReference type="InterPro" id="IPR029021">
    <property type="entry name" value="Prot-tyrosine_phosphatase-like"/>
</dbReference>
<dbReference type="InterPro" id="IPR010569">
    <property type="entry name" value="Myotubularin-like_Pase_dom"/>
</dbReference>
<reference evidence="4 5" key="1">
    <citation type="submission" date="2015-12" db="EMBL/GenBank/DDBJ databases">
        <title>The genome of Folsomia candida.</title>
        <authorList>
            <person name="Faddeeva A."/>
            <person name="Derks M.F."/>
            <person name="Anvar Y."/>
            <person name="Smit S."/>
            <person name="Van Straalen N."/>
            <person name="Roelofs D."/>
        </authorList>
    </citation>
    <scope>NUCLEOTIDE SEQUENCE [LARGE SCALE GENOMIC DNA]</scope>
    <source>
        <strain evidence="4 5">VU population</strain>
        <tissue evidence="4">Whole body</tissue>
    </source>
</reference>
<dbReference type="InterPro" id="IPR030564">
    <property type="entry name" value="Myotubularin"/>
</dbReference>
<dbReference type="SUPFAM" id="SSF52799">
    <property type="entry name" value="(Phosphotyrosine protein) phosphatases II"/>
    <property type="match status" value="1"/>
</dbReference>
<name>A0A226F5M9_FOLCA</name>
<evidence type="ECO:0000259" key="3">
    <source>
        <dbReference type="PROSITE" id="PS51339"/>
    </source>
</evidence>
<evidence type="ECO:0000313" key="4">
    <source>
        <dbReference type="EMBL" id="OXA64196.1"/>
    </source>
</evidence>
<dbReference type="PANTHER" id="PTHR10807:SF110">
    <property type="entry name" value="FI17948P1"/>
    <property type="match status" value="1"/>
</dbReference>
<protein>
    <submittedName>
        <fullName evidence="4">Myotubularin-related protein 10</fullName>
    </submittedName>
</protein>
<keyword evidence="5" id="KW-1185">Reference proteome</keyword>
<feature type="compositionally biased region" description="Low complexity" evidence="2">
    <location>
        <begin position="609"/>
        <end position="621"/>
    </location>
</feature>
<dbReference type="GO" id="GO:0046856">
    <property type="term" value="P:phosphatidylinositol dephosphorylation"/>
    <property type="evidence" value="ECO:0007669"/>
    <property type="project" value="TreeGrafter"/>
</dbReference>
<dbReference type="GO" id="GO:0016020">
    <property type="term" value="C:membrane"/>
    <property type="evidence" value="ECO:0007669"/>
    <property type="project" value="TreeGrafter"/>
</dbReference>
<dbReference type="GO" id="GO:0005737">
    <property type="term" value="C:cytoplasm"/>
    <property type="evidence" value="ECO:0007669"/>
    <property type="project" value="TreeGrafter"/>
</dbReference>
<feature type="domain" description="Myotubularin phosphatase" evidence="3">
    <location>
        <begin position="201"/>
        <end position="578"/>
    </location>
</feature>
<feature type="region of interest" description="Disordered" evidence="2">
    <location>
        <begin position="663"/>
        <end position="723"/>
    </location>
</feature>
<gene>
    <name evidence="4" type="ORF">Fcan01_02372</name>
</gene>
<proteinExistence type="inferred from homology"/>
<evidence type="ECO:0000256" key="2">
    <source>
        <dbReference type="SAM" id="MobiDB-lite"/>
    </source>
</evidence>
<dbReference type="STRING" id="158441.A0A226F5M9"/>
<accession>A0A226F5M9</accession>
<dbReference type="Pfam" id="PF06602">
    <property type="entry name" value="Myotub-related"/>
    <property type="match status" value="2"/>
</dbReference>
<dbReference type="AlphaFoldDB" id="A0A226F5M9"/>
<dbReference type="Proteomes" id="UP000198287">
    <property type="component" value="Unassembled WGS sequence"/>
</dbReference>
<comment type="caution">
    <text evidence="4">The sequence shown here is derived from an EMBL/GenBank/DDBJ whole genome shotgun (WGS) entry which is preliminary data.</text>
</comment>
<evidence type="ECO:0000256" key="1">
    <source>
        <dbReference type="ARBA" id="ARBA00007471"/>
    </source>
</evidence>
<evidence type="ECO:0000313" key="5">
    <source>
        <dbReference type="Proteomes" id="UP000198287"/>
    </source>
</evidence>
<feature type="region of interest" description="Disordered" evidence="2">
    <location>
        <begin position="597"/>
        <end position="625"/>
    </location>
</feature>
<comment type="similarity">
    <text evidence="1">Belongs to the protein-tyrosine phosphatase family. Non-receptor class myotubularin subfamily.</text>
</comment>
<sequence>MLRKMGSFRSYVGLEEYEMKSPKTNSEGIQPDFLSGELVISEALNVLKFTSLSKKKGISGSLFVTNARVIFVSNEKRREIEDAVPLLSINMLWYFETSKTTPGAKKHRRVVKLGPSSVNNPSIIPSGSTRVHEILIACSNFKSFRYSFKFSPLDNGLRICNSIIHHSFPLQIDRLFYFDYSKAASENWRHPINSFISVPSFLEKGDWLKELNIIRSNSGYRISSANEGFQLCGSLPEWIIVPADLIDVKLISLAEKLKGTRPPHWSWADSKGGGILRMSKLNSENDCSAESVFFEVCRKAHPKKQQPIIIDLDVELPTKEIRQSFTKLFELCCPESSLQYEEMDSRFYSLLEHTKWMLLISKSLHIANYAGRLITENQDFIILQEHESRDTACLSSSLIQVLVDARFRTVSGFFQLIQKEWIAFGHPFHSTYMHTSPVLLLFLDCIQQLMKQNLVDFEFNDKLLATLWESSFDASRGTFIFDTPQQRKLMDHWKDHTSWGVILSDRDANNDNDESIMPVHSPKTSSAPLLPGSLANPLYKLKSLLYPPTLSSSGTYPLSTVLRCSSTLCDLNFWANLYLSRTFNIPSSIMGLDPGDIISSPVSTEQTNTPSSTSPEGSTETQFLYPQNSSKSEYYAIGRDPTRELKVVELLLAALSSSTRYRRHSPGVSLSQTNRTGLRDKDSKVSTGGFSYPSGPGASPTGPNQPYVQQQLDGKRKPFIYQQ</sequence>
<dbReference type="OrthoDB" id="271628at2759"/>
<dbReference type="EMBL" id="LNIX01000001">
    <property type="protein sequence ID" value="OXA64196.1"/>
    <property type="molecule type" value="Genomic_DNA"/>
</dbReference>
<dbReference type="OMA" id="TYMHTSP"/>
<dbReference type="PANTHER" id="PTHR10807">
    <property type="entry name" value="MYOTUBULARIN-RELATED"/>
    <property type="match status" value="1"/>
</dbReference>